<dbReference type="OMA" id="IWRIAFQ"/>
<dbReference type="Pfam" id="PF00931">
    <property type="entry name" value="NB-ARC"/>
    <property type="match status" value="1"/>
</dbReference>
<dbReference type="InterPro" id="IPR002182">
    <property type="entry name" value="NB-ARC"/>
</dbReference>
<evidence type="ECO:0000259" key="1">
    <source>
        <dbReference type="Pfam" id="PF00931"/>
    </source>
</evidence>
<dbReference type="STRING" id="452589.G9NLP0"/>
<dbReference type="SUPFAM" id="SSF52540">
    <property type="entry name" value="P-loop containing nucleoside triphosphate hydrolases"/>
    <property type="match status" value="1"/>
</dbReference>
<dbReference type="InterPro" id="IPR027417">
    <property type="entry name" value="P-loop_NTPase"/>
</dbReference>
<dbReference type="AlphaFoldDB" id="G9NLP0"/>
<dbReference type="Proteomes" id="UP000005426">
    <property type="component" value="Unassembled WGS sequence"/>
</dbReference>
<evidence type="ECO:0000313" key="2">
    <source>
        <dbReference type="EMBL" id="EHK48801.1"/>
    </source>
</evidence>
<dbReference type="Gene3D" id="3.40.50.300">
    <property type="entry name" value="P-loop containing nucleotide triphosphate hydrolases"/>
    <property type="match status" value="1"/>
</dbReference>
<proteinExistence type="predicted"/>
<dbReference type="InterPro" id="IPR011990">
    <property type="entry name" value="TPR-like_helical_dom_sf"/>
</dbReference>
<name>G9NLP0_HYPAI</name>
<dbReference type="eggNOG" id="KOG4658">
    <property type="taxonomic scope" value="Eukaryota"/>
</dbReference>
<reference evidence="2 3" key="1">
    <citation type="journal article" date="2011" name="Genome Biol.">
        <title>Comparative genome sequence analysis underscores mycoparasitism as the ancestral life style of Trichoderma.</title>
        <authorList>
            <person name="Kubicek C.P."/>
            <person name="Herrera-Estrella A."/>
            <person name="Seidl-Seiboth V."/>
            <person name="Martinez D.A."/>
            <person name="Druzhinina I.S."/>
            <person name="Thon M."/>
            <person name="Zeilinger S."/>
            <person name="Casas-Flores S."/>
            <person name="Horwitz B.A."/>
            <person name="Mukherjee P.K."/>
            <person name="Mukherjee M."/>
            <person name="Kredics L."/>
            <person name="Alcaraz L.D."/>
            <person name="Aerts A."/>
            <person name="Antal Z."/>
            <person name="Atanasova L."/>
            <person name="Cervantes-Badillo M.G."/>
            <person name="Challacombe J."/>
            <person name="Chertkov O."/>
            <person name="McCluskey K."/>
            <person name="Coulpier F."/>
            <person name="Deshpande N."/>
            <person name="von Doehren H."/>
            <person name="Ebbole D.J."/>
            <person name="Esquivel-Naranjo E.U."/>
            <person name="Fekete E."/>
            <person name="Flipphi M."/>
            <person name="Glaser F."/>
            <person name="Gomez-Rodriguez E.Y."/>
            <person name="Gruber S."/>
            <person name="Han C."/>
            <person name="Henrissat B."/>
            <person name="Hermosa R."/>
            <person name="Hernandez-Onate M."/>
            <person name="Karaffa L."/>
            <person name="Kosti I."/>
            <person name="Le Crom S."/>
            <person name="Lindquist E."/>
            <person name="Lucas S."/>
            <person name="Luebeck M."/>
            <person name="Luebeck P.S."/>
            <person name="Margeot A."/>
            <person name="Metz B."/>
            <person name="Misra M."/>
            <person name="Nevalainen H."/>
            <person name="Omann M."/>
            <person name="Packer N."/>
            <person name="Perrone G."/>
            <person name="Uresti-Rivera E.E."/>
            <person name="Salamov A."/>
            <person name="Schmoll M."/>
            <person name="Seiboth B."/>
            <person name="Shapiro H."/>
            <person name="Sukno S."/>
            <person name="Tamayo-Ramos J.A."/>
            <person name="Tisch D."/>
            <person name="Wiest A."/>
            <person name="Wilkinson H.H."/>
            <person name="Zhang M."/>
            <person name="Coutinho P.M."/>
            <person name="Kenerley C.M."/>
            <person name="Monte E."/>
            <person name="Baker S.E."/>
            <person name="Grigoriev I.V."/>
        </authorList>
    </citation>
    <scope>NUCLEOTIDE SEQUENCE [LARGE SCALE GENOMIC DNA]</scope>
    <source>
        <strain evidence="3">ATCC 20476 / IMI 206040</strain>
    </source>
</reference>
<dbReference type="PANTHER" id="PTHR35205:SF1">
    <property type="entry name" value="ZU5 DOMAIN-CONTAINING PROTEIN"/>
    <property type="match status" value="1"/>
</dbReference>
<evidence type="ECO:0000313" key="3">
    <source>
        <dbReference type="Proteomes" id="UP000005426"/>
    </source>
</evidence>
<feature type="domain" description="NB-ARC" evidence="1">
    <location>
        <begin position="268"/>
        <end position="398"/>
    </location>
</feature>
<protein>
    <recommendedName>
        <fullName evidence="1">NB-ARC domain-containing protein</fullName>
    </recommendedName>
</protein>
<dbReference type="EMBL" id="ABDG02000018">
    <property type="protein sequence ID" value="EHK48801.1"/>
    <property type="molecule type" value="Genomic_DNA"/>
</dbReference>
<dbReference type="OrthoDB" id="5104449at2759"/>
<organism evidence="2 3">
    <name type="scientific">Hypocrea atroviridis (strain ATCC 20476 / IMI 206040)</name>
    <name type="common">Trichoderma atroviride</name>
    <dbReference type="NCBI Taxonomy" id="452589"/>
    <lineage>
        <taxon>Eukaryota</taxon>
        <taxon>Fungi</taxon>
        <taxon>Dikarya</taxon>
        <taxon>Ascomycota</taxon>
        <taxon>Pezizomycotina</taxon>
        <taxon>Sordariomycetes</taxon>
        <taxon>Hypocreomycetidae</taxon>
        <taxon>Hypocreales</taxon>
        <taxon>Hypocreaceae</taxon>
        <taxon>Trichoderma</taxon>
    </lineage>
</organism>
<gene>
    <name evidence="2" type="ORF">TRIATDRAFT_315987</name>
</gene>
<dbReference type="GO" id="GO:0043531">
    <property type="term" value="F:ADP binding"/>
    <property type="evidence" value="ECO:0007669"/>
    <property type="project" value="InterPro"/>
</dbReference>
<comment type="caution">
    <text evidence="2">The sequence shown here is derived from an EMBL/GenBank/DDBJ whole genome shotgun (WGS) entry which is preliminary data.</text>
</comment>
<sequence>METLSISDSITTATLGYTPDVSIDESQDEDSDDIVAGWAIAIAQCEKTLSKEDFTKLQSFSTPDLLLEDIKGGPLDKHNLFRIRRPIRTMKSFLTFFVVTMSPRTLKSSIFWGLVYLLVDVSFDMTEMNNNKLKEDVIEMLEKVTRSLEECKRAHQNTRFDEDLKLILNDAFIALILFWADTVSFMRAYPNGKDEQGTSYDYEREIKKVNDTFDHLKVCATSMPESGPNPSVVPSDVPLRSLLPKDLSLPCGEAPYYSDVDFYGRQVELEKINAALGSQVDKSDKLFTICGLAGVGKSKLAMAYAKKYARQFDVILWVKAQTALSLSQSFTEIATELRLPGARSNSEENRQLILDFLKLNSGRWLIIWDNVETFVSVAQHLKDLSWNSKSASMLITTRYPKELAFFRLRGGILNLAKFTLADSKELFSKSLGPDYHHIKDSPEELKAAEMLLRKVDGLAIGICTIATRIASQSQSIQTFLKRYRKGELGSAKGELADYDLTMETIWNESFKVLEKEERRGQIYSFSLLGILSFCSPDSIPRELFISESLHDAPNFCEDSEKLSYFQTPFVVFRSDRVNPCVSIHRLVQSAFLNDLTDETAQKFFDLAVTLVHHAFPKQVEGRPLHRYWDKCHMFIQHGVWLANMYADSLTSNRKLHPSQKFSELLSNCIWYLVETGQHSEVQRISEIVLKAIDPTTYLYAHLHNSLLVTAWLKNDLRNAFAHSDVVLSAMKPHREENSEEFVGILSNQANLLASNRDDEKALQLLLQVEDTRKQFHLPENIALAFVNLAIGRLLCRMGDLKDAEVRFNNAREIVRREHGENGQYMQQ</sequence>
<keyword evidence="3" id="KW-1185">Reference proteome</keyword>
<dbReference type="PANTHER" id="PTHR35205">
    <property type="entry name" value="NB-ARC AND TPR DOMAIN PROTEIN"/>
    <property type="match status" value="1"/>
</dbReference>
<dbReference type="HOGENOM" id="CLU_400111_0_0_1"/>
<dbReference type="SUPFAM" id="SSF48452">
    <property type="entry name" value="TPR-like"/>
    <property type="match status" value="1"/>
</dbReference>
<accession>G9NLP0</accession>
<dbReference type="Gene3D" id="1.25.40.10">
    <property type="entry name" value="Tetratricopeptide repeat domain"/>
    <property type="match status" value="1"/>
</dbReference>